<feature type="transmembrane region" description="Helical" evidence="5">
    <location>
        <begin position="195"/>
        <end position="214"/>
    </location>
</feature>
<evidence type="ECO:0000256" key="1">
    <source>
        <dbReference type="ARBA" id="ARBA00004141"/>
    </source>
</evidence>
<name>A0ABN7S8J5_OIKDI</name>
<feature type="transmembrane region" description="Helical" evidence="5">
    <location>
        <begin position="104"/>
        <end position="121"/>
    </location>
</feature>
<keyword evidence="4 5" id="KW-0472">Membrane</keyword>
<accession>A0ABN7S8J5</accession>
<keyword evidence="3 5" id="KW-1133">Transmembrane helix</keyword>
<gene>
    <name evidence="6" type="ORF">OKIOD_LOCUS5542</name>
</gene>
<sequence length="278" mass="30474">MMYCPPSPKWQFSRGDIEGGFQTLEIFEKKTKSKISPDLKERFRENVVAIDDEPDSSIVELGKDPLILRLSILCSTVFFLVGVAYNGTSLGAASLPGNLYTNNLINSILDALSAVVAFLLMPKMTRRLLIGSSFAAAFGSCLMSAILFEYFPKNSPQETVGTWISFAGKFAISVAFSSSYVYISEIFPTSIRGAGMGLVSILEGLAGFFAPYLAFSENYAVVYSLYAVFSLAGCAAVWALPETLNRQLPQTISEARVIYRKEKFRISSSTNCEQKLLA</sequence>
<protein>
    <submittedName>
        <fullName evidence="6">Oidioi.mRNA.OKI2018_I69.XSR.g13984.t1.cds</fullName>
    </submittedName>
</protein>
<dbReference type="Gene3D" id="1.20.1250.20">
    <property type="entry name" value="MFS general substrate transporter like domains"/>
    <property type="match status" value="1"/>
</dbReference>
<keyword evidence="2 5" id="KW-0812">Transmembrane</keyword>
<evidence type="ECO:0000313" key="6">
    <source>
        <dbReference type="EMBL" id="CAG5095003.1"/>
    </source>
</evidence>
<evidence type="ECO:0000256" key="3">
    <source>
        <dbReference type="ARBA" id="ARBA00022989"/>
    </source>
</evidence>
<comment type="subcellular location">
    <subcellularLocation>
        <location evidence="1">Membrane</location>
        <topology evidence="1">Multi-pass membrane protein</topology>
    </subcellularLocation>
</comment>
<proteinExistence type="predicted"/>
<evidence type="ECO:0000313" key="7">
    <source>
        <dbReference type="Proteomes" id="UP001158576"/>
    </source>
</evidence>
<dbReference type="Pfam" id="PF00083">
    <property type="entry name" value="Sugar_tr"/>
    <property type="match status" value="1"/>
</dbReference>
<evidence type="ECO:0000256" key="5">
    <source>
        <dbReference type="SAM" id="Phobius"/>
    </source>
</evidence>
<evidence type="ECO:0000256" key="4">
    <source>
        <dbReference type="ARBA" id="ARBA00023136"/>
    </source>
</evidence>
<feature type="transmembrane region" description="Helical" evidence="5">
    <location>
        <begin position="220"/>
        <end position="240"/>
    </location>
</feature>
<dbReference type="SUPFAM" id="SSF103473">
    <property type="entry name" value="MFS general substrate transporter"/>
    <property type="match status" value="1"/>
</dbReference>
<feature type="transmembrane region" description="Helical" evidence="5">
    <location>
        <begin position="128"/>
        <end position="151"/>
    </location>
</feature>
<dbReference type="Proteomes" id="UP001158576">
    <property type="component" value="Chromosome XSR"/>
</dbReference>
<keyword evidence="7" id="KW-1185">Reference proteome</keyword>
<evidence type="ECO:0000256" key="2">
    <source>
        <dbReference type="ARBA" id="ARBA00022692"/>
    </source>
</evidence>
<reference evidence="6 7" key="1">
    <citation type="submission" date="2021-04" db="EMBL/GenBank/DDBJ databases">
        <authorList>
            <person name="Bliznina A."/>
        </authorList>
    </citation>
    <scope>NUCLEOTIDE SEQUENCE [LARGE SCALE GENOMIC DNA]</scope>
</reference>
<dbReference type="InterPro" id="IPR005828">
    <property type="entry name" value="MFS_sugar_transport-like"/>
</dbReference>
<feature type="transmembrane region" description="Helical" evidence="5">
    <location>
        <begin position="163"/>
        <end position="183"/>
    </location>
</feature>
<dbReference type="EMBL" id="OU015569">
    <property type="protein sequence ID" value="CAG5095003.1"/>
    <property type="molecule type" value="Genomic_DNA"/>
</dbReference>
<dbReference type="PANTHER" id="PTHR24064">
    <property type="entry name" value="SOLUTE CARRIER FAMILY 22 MEMBER"/>
    <property type="match status" value="1"/>
</dbReference>
<dbReference type="InterPro" id="IPR036259">
    <property type="entry name" value="MFS_trans_sf"/>
</dbReference>
<feature type="transmembrane region" description="Helical" evidence="5">
    <location>
        <begin position="66"/>
        <end position="84"/>
    </location>
</feature>
<organism evidence="6 7">
    <name type="scientific">Oikopleura dioica</name>
    <name type="common">Tunicate</name>
    <dbReference type="NCBI Taxonomy" id="34765"/>
    <lineage>
        <taxon>Eukaryota</taxon>
        <taxon>Metazoa</taxon>
        <taxon>Chordata</taxon>
        <taxon>Tunicata</taxon>
        <taxon>Appendicularia</taxon>
        <taxon>Copelata</taxon>
        <taxon>Oikopleuridae</taxon>
        <taxon>Oikopleura</taxon>
    </lineage>
</organism>